<dbReference type="EMBL" id="JBHRSE010000063">
    <property type="protein sequence ID" value="MFC3024202.1"/>
    <property type="molecule type" value="Genomic_DNA"/>
</dbReference>
<accession>A0ABV7C852</accession>
<dbReference type="SMART" id="SM00382">
    <property type="entry name" value="AAA"/>
    <property type="match status" value="1"/>
</dbReference>
<dbReference type="RefSeq" id="WP_123017232.1">
    <property type="nucleotide sequence ID" value="NZ_AP024911.1"/>
</dbReference>
<dbReference type="Pfam" id="PF00005">
    <property type="entry name" value="ABC_tran"/>
    <property type="match status" value="1"/>
</dbReference>
<evidence type="ECO:0000256" key="2">
    <source>
        <dbReference type="ARBA" id="ARBA00022840"/>
    </source>
</evidence>
<dbReference type="InterPro" id="IPR003593">
    <property type="entry name" value="AAA+_ATPase"/>
</dbReference>
<keyword evidence="1" id="KW-0547">Nucleotide-binding</keyword>
<dbReference type="GO" id="GO:0005524">
    <property type="term" value="F:ATP binding"/>
    <property type="evidence" value="ECO:0007669"/>
    <property type="project" value="UniProtKB-KW"/>
</dbReference>
<protein>
    <submittedName>
        <fullName evidence="4">Choline ABC transporter ATP-binding protein</fullName>
    </submittedName>
</protein>
<evidence type="ECO:0000313" key="5">
    <source>
        <dbReference type="Proteomes" id="UP001595384"/>
    </source>
</evidence>
<dbReference type="InterPro" id="IPR051921">
    <property type="entry name" value="ABC_osmolyte_uptake_ATP-bind"/>
</dbReference>
<gene>
    <name evidence="4" type="primary">choV</name>
    <name evidence="4" type="ORF">ACFODT_10210</name>
</gene>
<reference evidence="5" key="1">
    <citation type="journal article" date="2019" name="Int. J. Syst. Evol. Microbiol.">
        <title>The Global Catalogue of Microorganisms (GCM) 10K type strain sequencing project: providing services to taxonomists for standard genome sequencing and annotation.</title>
        <authorList>
            <consortium name="The Broad Institute Genomics Platform"/>
            <consortium name="The Broad Institute Genome Sequencing Center for Infectious Disease"/>
            <person name="Wu L."/>
            <person name="Ma J."/>
        </authorList>
    </citation>
    <scope>NUCLEOTIDE SEQUENCE [LARGE SCALE GENOMIC DNA]</scope>
    <source>
        <strain evidence="5">KCTC 62784</strain>
    </source>
</reference>
<evidence type="ECO:0000313" key="4">
    <source>
        <dbReference type="EMBL" id="MFC3024202.1"/>
    </source>
</evidence>
<name>A0ABV7C852_9VIBR</name>
<sequence length="408" mass="45913">MKSICIENLDVVFGQHAEQALPLLDLGKTRQEIIDETGLVVGVNNVSIDVNEGEICVLMGLSGSGKSSLLRAVNGLNTITRGSLKIKNGDTYIDLATCSETELRELRIQRISMVFQKFALMPWLSVLDNVAFGLEMQGVTKSERRQCAQEKLDMVGLGDWANKFPHELSGGMQQRVGLARAFAMDSDILLMDEPFSALDPLIRSQLQDELLDLQKKLNKTIIFVSHDLDEALKLGSRIAIMESGKLIQYSKPEDIILNPETQYVKDFVAHTNPLNVLCGRSLMNSDHDLTIKDNRIQVCERENIWLERADDGWQIYGDDNYQIVEWTSQVDETHFDTNTIVIASPDITMRDAIDIRYRTEHPIVIAEKDKVIGTLNDHDFFHALLGKYNDIDTHQSDNPNKGKKEIAA</sequence>
<dbReference type="InterPro" id="IPR022473">
    <property type="entry name" value="ABC_trnsptr_Choline_ATP-bd"/>
</dbReference>
<organism evidence="4 5">
    <name type="scientific">Vibrio zhugei</name>
    <dbReference type="NCBI Taxonomy" id="2479546"/>
    <lineage>
        <taxon>Bacteria</taxon>
        <taxon>Pseudomonadati</taxon>
        <taxon>Pseudomonadota</taxon>
        <taxon>Gammaproteobacteria</taxon>
        <taxon>Vibrionales</taxon>
        <taxon>Vibrionaceae</taxon>
        <taxon>Vibrio</taxon>
    </lineage>
</organism>
<dbReference type="PANTHER" id="PTHR43869">
    <property type="entry name" value="GLYCINE BETAINE/PROLINE BETAINE TRANSPORT SYSTEM ATP-BINDING PROTEIN PROV"/>
    <property type="match status" value="1"/>
</dbReference>
<dbReference type="Proteomes" id="UP001595384">
    <property type="component" value="Unassembled WGS sequence"/>
</dbReference>
<comment type="caution">
    <text evidence="4">The sequence shown here is derived from an EMBL/GenBank/DDBJ whole genome shotgun (WGS) entry which is preliminary data.</text>
</comment>
<dbReference type="InterPro" id="IPR027417">
    <property type="entry name" value="P-loop_NTPase"/>
</dbReference>
<dbReference type="InterPro" id="IPR017871">
    <property type="entry name" value="ABC_transporter-like_CS"/>
</dbReference>
<dbReference type="Gene3D" id="3.40.50.300">
    <property type="entry name" value="P-loop containing nucleotide triphosphate hydrolases"/>
    <property type="match status" value="1"/>
</dbReference>
<keyword evidence="5" id="KW-1185">Reference proteome</keyword>
<dbReference type="NCBIfam" id="TIGR03415">
    <property type="entry name" value="ABC_choXWV_ATP"/>
    <property type="match status" value="1"/>
</dbReference>
<evidence type="ECO:0000256" key="1">
    <source>
        <dbReference type="ARBA" id="ARBA00022741"/>
    </source>
</evidence>
<feature type="domain" description="ABC transporter" evidence="3">
    <location>
        <begin position="21"/>
        <end position="268"/>
    </location>
</feature>
<dbReference type="PROSITE" id="PS50893">
    <property type="entry name" value="ABC_TRANSPORTER_2"/>
    <property type="match status" value="1"/>
</dbReference>
<dbReference type="InterPro" id="IPR003439">
    <property type="entry name" value="ABC_transporter-like_ATP-bd"/>
</dbReference>
<evidence type="ECO:0000259" key="3">
    <source>
        <dbReference type="PROSITE" id="PS50893"/>
    </source>
</evidence>
<dbReference type="SUPFAM" id="SSF52540">
    <property type="entry name" value="P-loop containing nucleoside triphosphate hydrolases"/>
    <property type="match status" value="1"/>
</dbReference>
<proteinExistence type="predicted"/>
<keyword evidence="2 4" id="KW-0067">ATP-binding</keyword>
<dbReference type="PANTHER" id="PTHR43869:SF1">
    <property type="entry name" value="GLYCINE BETAINE_PROLINE BETAINE TRANSPORT SYSTEM ATP-BINDING PROTEIN PROV"/>
    <property type="match status" value="1"/>
</dbReference>
<dbReference type="PROSITE" id="PS00211">
    <property type="entry name" value="ABC_TRANSPORTER_1"/>
    <property type="match status" value="1"/>
</dbReference>